<name>A0A5C2RVD4_9APHY</name>
<evidence type="ECO:0000313" key="2">
    <source>
        <dbReference type="EMBL" id="RPD54949.1"/>
    </source>
</evidence>
<gene>
    <name evidence="2" type="ORF">L227DRAFT_336400</name>
</gene>
<protein>
    <submittedName>
        <fullName evidence="2">Uncharacterized protein</fullName>
    </submittedName>
</protein>
<organism evidence="2 3">
    <name type="scientific">Lentinus tigrinus ALCF2SS1-6</name>
    <dbReference type="NCBI Taxonomy" id="1328759"/>
    <lineage>
        <taxon>Eukaryota</taxon>
        <taxon>Fungi</taxon>
        <taxon>Dikarya</taxon>
        <taxon>Basidiomycota</taxon>
        <taxon>Agaricomycotina</taxon>
        <taxon>Agaricomycetes</taxon>
        <taxon>Polyporales</taxon>
        <taxon>Polyporaceae</taxon>
        <taxon>Lentinus</taxon>
    </lineage>
</organism>
<feature type="compositionally biased region" description="Polar residues" evidence="1">
    <location>
        <begin position="154"/>
        <end position="163"/>
    </location>
</feature>
<dbReference type="PROSITE" id="PS51257">
    <property type="entry name" value="PROKAR_LIPOPROTEIN"/>
    <property type="match status" value="1"/>
</dbReference>
<feature type="region of interest" description="Disordered" evidence="1">
    <location>
        <begin position="1"/>
        <end position="93"/>
    </location>
</feature>
<evidence type="ECO:0000313" key="3">
    <source>
        <dbReference type="Proteomes" id="UP000313359"/>
    </source>
</evidence>
<proteinExistence type="predicted"/>
<dbReference type="EMBL" id="ML122300">
    <property type="protein sequence ID" value="RPD54949.1"/>
    <property type="molecule type" value="Genomic_DNA"/>
</dbReference>
<dbReference type="Proteomes" id="UP000313359">
    <property type="component" value="Unassembled WGS sequence"/>
</dbReference>
<feature type="compositionally biased region" description="Polar residues" evidence="1">
    <location>
        <begin position="1"/>
        <end position="14"/>
    </location>
</feature>
<accession>A0A5C2RVD4</accession>
<sequence length="178" mass="18958">MYRRSLTASPQTLGSIGCPRAHRNAVARDTRSTRQRSPDCPSDNVRGPTADMTPPSSLGPLISAARVAPKAGHRRVPTVPSIPANTCQRTTTGTRNVRHTTHATCALGLGPHARATTLSRRLPLTASIPPSPANTCNDLDHLPRGLPRMIRMQTTDNKGQNGTPPLPSPASARDHHLG</sequence>
<evidence type="ECO:0000256" key="1">
    <source>
        <dbReference type="SAM" id="MobiDB-lite"/>
    </source>
</evidence>
<feature type="region of interest" description="Disordered" evidence="1">
    <location>
        <begin position="154"/>
        <end position="178"/>
    </location>
</feature>
<dbReference type="AlphaFoldDB" id="A0A5C2RVD4"/>
<reference evidence="2" key="1">
    <citation type="journal article" date="2018" name="Genome Biol. Evol.">
        <title>Genomics and development of Lentinus tigrinus, a white-rot wood-decaying mushroom with dimorphic fruiting bodies.</title>
        <authorList>
            <person name="Wu B."/>
            <person name="Xu Z."/>
            <person name="Knudson A."/>
            <person name="Carlson A."/>
            <person name="Chen N."/>
            <person name="Kovaka S."/>
            <person name="LaButti K."/>
            <person name="Lipzen A."/>
            <person name="Pennachio C."/>
            <person name="Riley R."/>
            <person name="Schakwitz W."/>
            <person name="Umezawa K."/>
            <person name="Ohm R.A."/>
            <person name="Grigoriev I.V."/>
            <person name="Nagy L.G."/>
            <person name="Gibbons J."/>
            <person name="Hibbett D."/>
        </authorList>
    </citation>
    <scope>NUCLEOTIDE SEQUENCE [LARGE SCALE GENOMIC DNA]</scope>
    <source>
        <strain evidence="2">ALCF2SS1-6</strain>
    </source>
</reference>
<keyword evidence="3" id="KW-1185">Reference proteome</keyword>